<dbReference type="AlphaFoldDB" id="B1Y094"/>
<dbReference type="PROSITE" id="PS51257">
    <property type="entry name" value="PROKAR_LIPOPROTEIN"/>
    <property type="match status" value="1"/>
</dbReference>
<dbReference type="SMART" id="SM00849">
    <property type="entry name" value="Lactamase_B"/>
    <property type="match status" value="1"/>
</dbReference>
<dbReference type="EMBL" id="CP001013">
    <property type="protein sequence ID" value="ACB35375.1"/>
    <property type="molecule type" value="Genomic_DNA"/>
</dbReference>
<dbReference type="Gene3D" id="3.60.15.10">
    <property type="entry name" value="Ribonuclease Z/Hydroxyacylglutathione hydrolase-like"/>
    <property type="match status" value="1"/>
</dbReference>
<dbReference type="PROSITE" id="PS51318">
    <property type="entry name" value="TAT"/>
    <property type="match status" value="1"/>
</dbReference>
<sequence precursor="true">MDDGGRRHMLRALGAFAGVGVASLWAGCAAPTAAHESGGLPVPPSGVSGFAPAGTRRIEQIAPGVYLQHGLRGEIGPDTLGRTGNAGFIVGASGVLAINSGGSHRDGQALLAAITRSTALPLRGVLLTHAMQEFIFGASAFQAAGVPVLMHHDAARLMAARCEGCLKTLQRVLGADEMAGSRVPRADITFTAADAARALPDIGRPLRLLAPAAIAASPGDSAVFDDSSATLFAGALLDADTIPDVQDADLAGWHAALAALARLPLRRIVPGHGPVAGAGLVASVDSYLRQLEQRTAALLQAGTALSEVADAVDLPAFAHWQRYDSTHRRNASIVFLRQERALMLKDARHGT</sequence>
<dbReference type="Proteomes" id="UP000001693">
    <property type="component" value="Chromosome"/>
</dbReference>
<dbReference type="InterPro" id="IPR001279">
    <property type="entry name" value="Metallo-B-lactamas"/>
</dbReference>
<keyword evidence="3" id="KW-1185">Reference proteome</keyword>
<dbReference type="STRING" id="395495.Lcho_3115"/>
<evidence type="ECO:0000313" key="3">
    <source>
        <dbReference type="Proteomes" id="UP000001693"/>
    </source>
</evidence>
<proteinExistence type="predicted"/>
<protein>
    <recommendedName>
        <fullName evidence="1">Metallo-beta-lactamase domain-containing protein</fullName>
    </recommendedName>
</protein>
<dbReference type="InterPro" id="IPR006311">
    <property type="entry name" value="TAT_signal"/>
</dbReference>
<dbReference type="CDD" id="cd16282">
    <property type="entry name" value="metallo-hydrolase-like_MBL-fold"/>
    <property type="match status" value="1"/>
</dbReference>
<reference evidence="2 3" key="1">
    <citation type="submission" date="2008-03" db="EMBL/GenBank/DDBJ databases">
        <title>Complete sequence of Leptothrix cholodnii SP-6.</title>
        <authorList>
            <consortium name="US DOE Joint Genome Institute"/>
            <person name="Copeland A."/>
            <person name="Lucas S."/>
            <person name="Lapidus A."/>
            <person name="Glavina del Rio T."/>
            <person name="Dalin E."/>
            <person name="Tice H."/>
            <person name="Bruce D."/>
            <person name="Goodwin L."/>
            <person name="Pitluck S."/>
            <person name="Chertkov O."/>
            <person name="Brettin T."/>
            <person name="Detter J.C."/>
            <person name="Han C."/>
            <person name="Kuske C.R."/>
            <person name="Schmutz J."/>
            <person name="Larimer F."/>
            <person name="Land M."/>
            <person name="Hauser L."/>
            <person name="Kyrpides N."/>
            <person name="Lykidis A."/>
            <person name="Emerson D."/>
            <person name="Richardson P."/>
        </authorList>
    </citation>
    <scope>NUCLEOTIDE SEQUENCE [LARGE SCALE GENOMIC DNA]</scope>
    <source>
        <strain evidence="3">ATCC 51168 / LMG 8142 / SP-6</strain>
    </source>
</reference>
<accession>B1Y094</accession>
<dbReference type="InterPro" id="IPR036866">
    <property type="entry name" value="RibonucZ/Hydroxyglut_hydro"/>
</dbReference>
<name>B1Y094_LEPCP</name>
<dbReference type="eggNOG" id="COG0491">
    <property type="taxonomic scope" value="Bacteria"/>
</dbReference>
<evidence type="ECO:0000313" key="2">
    <source>
        <dbReference type="EMBL" id="ACB35375.1"/>
    </source>
</evidence>
<feature type="domain" description="Metallo-beta-lactamase" evidence="1">
    <location>
        <begin position="83"/>
        <end position="272"/>
    </location>
</feature>
<evidence type="ECO:0000259" key="1">
    <source>
        <dbReference type="SMART" id="SM00849"/>
    </source>
</evidence>
<organism evidence="2 3">
    <name type="scientific">Leptothrix cholodnii (strain ATCC 51168 / LMG 8142 / SP-6)</name>
    <name type="common">Leptothrix discophora (strain SP-6)</name>
    <dbReference type="NCBI Taxonomy" id="395495"/>
    <lineage>
        <taxon>Bacteria</taxon>
        <taxon>Pseudomonadati</taxon>
        <taxon>Pseudomonadota</taxon>
        <taxon>Betaproteobacteria</taxon>
        <taxon>Burkholderiales</taxon>
        <taxon>Sphaerotilaceae</taxon>
        <taxon>Leptothrix</taxon>
    </lineage>
</organism>
<dbReference type="SUPFAM" id="SSF56281">
    <property type="entry name" value="Metallo-hydrolase/oxidoreductase"/>
    <property type="match status" value="1"/>
</dbReference>
<gene>
    <name evidence="2" type="ordered locus">Lcho_3115</name>
</gene>
<dbReference type="HOGENOM" id="CLU_056342_0_0_4"/>
<dbReference type="KEGG" id="lch:Lcho_3115"/>